<evidence type="ECO:0000259" key="9">
    <source>
        <dbReference type="Pfam" id="PF13813"/>
    </source>
</evidence>
<dbReference type="OrthoDB" id="1077582at2759"/>
<evidence type="ECO:0000313" key="11">
    <source>
        <dbReference type="Proteomes" id="UP000664521"/>
    </source>
</evidence>
<evidence type="ECO:0000256" key="8">
    <source>
        <dbReference type="SAM" id="Phobius"/>
    </source>
</evidence>
<dbReference type="EMBL" id="CAJPDS010000016">
    <property type="protein sequence ID" value="CAF9915512.1"/>
    <property type="molecule type" value="Genomic_DNA"/>
</dbReference>
<comment type="similarity">
    <text evidence="2">Belongs to the wax synthase family.</text>
</comment>
<keyword evidence="6 8" id="KW-0472">Membrane</keyword>
<name>A0A8H3F3T6_9LECA</name>
<evidence type="ECO:0000256" key="5">
    <source>
        <dbReference type="ARBA" id="ARBA00022989"/>
    </source>
</evidence>
<organism evidence="10 11">
    <name type="scientific">Heterodermia speciosa</name>
    <dbReference type="NCBI Taxonomy" id="116794"/>
    <lineage>
        <taxon>Eukaryota</taxon>
        <taxon>Fungi</taxon>
        <taxon>Dikarya</taxon>
        <taxon>Ascomycota</taxon>
        <taxon>Pezizomycotina</taxon>
        <taxon>Lecanoromycetes</taxon>
        <taxon>OSLEUM clade</taxon>
        <taxon>Lecanoromycetidae</taxon>
        <taxon>Caliciales</taxon>
        <taxon>Physciaceae</taxon>
        <taxon>Heterodermia</taxon>
    </lineage>
</organism>
<feature type="region of interest" description="Disordered" evidence="7">
    <location>
        <begin position="99"/>
        <end position="122"/>
    </location>
</feature>
<keyword evidence="4 8" id="KW-0812">Transmembrane</keyword>
<dbReference type="GO" id="GO:0016020">
    <property type="term" value="C:membrane"/>
    <property type="evidence" value="ECO:0007669"/>
    <property type="project" value="UniProtKB-SubCell"/>
</dbReference>
<dbReference type="PANTHER" id="PTHR31595">
    <property type="entry name" value="LONG-CHAIN-ALCOHOL O-FATTY-ACYLTRANSFERASE 3-RELATED"/>
    <property type="match status" value="1"/>
</dbReference>
<dbReference type="GO" id="GO:0006629">
    <property type="term" value="P:lipid metabolic process"/>
    <property type="evidence" value="ECO:0007669"/>
    <property type="project" value="InterPro"/>
</dbReference>
<feature type="transmembrane region" description="Helical" evidence="8">
    <location>
        <begin position="408"/>
        <end position="430"/>
    </location>
</feature>
<dbReference type="Pfam" id="PF13813">
    <property type="entry name" value="MBOAT_2"/>
    <property type="match status" value="1"/>
</dbReference>
<evidence type="ECO:0000256" key="6">
    <source>
        <dbReference type="ARBA" id="ARBA00023136"/>
    </source>
</evidence>
<sequence>MNWTMAAISPLFSNPFVFFFTQRTTIALLAAFTHPTSHLRSLIFPILIAWNIYLLPHYKDYLPTRFSTVVVCYENVGQILSYAEKILLRQWSPDTFDPARTTAESSSGEHESKPKPPHPQSTWTRLRFGTWLAFSTRYINTAHQAPKTPPYSTHNPTYIPTRASFLARKLLILAISYLITDILVQQGQPELNAVHFADAQIPLFTRLFTRLFTPNHDPHDSISAKELLLRVISSLAFWSGGYFVIQLIYGTLQLLTVALGLSSPAQERPIMGSITEVYTMRGFWGSFWHQMIRCRLTAVADWVTYDVLRLPRSGAVPRGRGEVTYVRLVARYTHLMCVFGLSGLMHHCIDAGLGIGWRDSQATQGFLLMGVGIVMEDAVQWVWFEVLGGENSRSANRDRSQRSRKGTWVTRAVGYFWVALWLSVATPYYAYPAMSRNTGSERDRVLPFSLIRYFRS</sequence>
<gene>
    <name evidence="10" type="ORF">HETSPECPRED_002512</name>
</gene>
<proteinExistence type="inferred from homology"/>
<comment type="subcellular location">
    <subcellularLocation>
        <location evidence="1">Membrane</location>
        <topology evidence="1">Multi-pass membrane protein</topology>
    </subcellularLocation>
</comment>
<dbReference type="Proteomes" id="UP000664521">
    <property type="component" value="Unassembled WGS sequence"/>
</dbReference>
<feature type="domain" description="Wax synthase" evidence="9">
    <location>
        <begin position="269"/>
        <end position="366"/>
    </location>
</feature>
<evidence type="ECO:0000256" key="1">
    <source>
        <dbReference type="ARBA" id="ARBA00004141"/>
    </source>
</evidence>
<keyword evidence="3" id="KW-0808">Transferase</keyword>
<accession>A0A8H3F3T6</accession>
<feature type="transmembrane region" description="Helical" evidence="8">
    <location>
        <begin position="366"/>
        <end position="387"/>
    </location>
</feature>
<dbReference type="InterPro" id="IPR044851">
    <property type="entry name" value="Wax_synthase"/>
</dbReference>
<reference evidence="10" key="1">
    <citation type="submission" date="2021-03" db="EMBL/GenBank/DDBJ databases">
        <authorList>
            <person name="Tagirdzhanova G."/>
        </authorList>
    </citation>
    <scope>NUCLEOTIDE SEQUENCE</scope>
</reference>
<protein>
    <recommendedName>
        <fullName evidence="9">Wax synthase domain-containing protein</fullName>
    </recommendedName>
</protein>
<evidence type="ECO:0000313" key="10">
    <source>
        <dbReference type="EMBL" id="CAF9915512.1"/>
    </source>
</evidence>
<evidence type="ECO:0000256" key="7">
    <source>
        <dbReference type="SAM" id="MobiDB-lite"/>
    </source>
</evidence>
<evidence type="ECO:0000256" key="3">
    <source>
        <dbReference type="ARBA" id="ARBA00022679"/>
    </source>
</evidence>
<dbReference type="PANTHER" id="PTHR31595:SF67">
    <property type="entry name" value="WAX SYNTHASE DOMAIN-CONTAINING PROTEIN"/>
    <property type="match status" value="1"/>
</dbReference>
<keyword evidence="11" id="KW-1185">Reference proteome</keyword>
<dbReference type="AlphaFoldDB" id="A0A8H3F3T6"/>
<evidence type="ECO:0000256" key="2">
    <source>
        <dbReference type="ARBA" id="ARBA00007282"/>
    </source>
</evidence>
<dbReference type="InterPro" id="IPR032805">
    <property type="entry name" value="Wax_synthase_dom"/>
</dbReference>
<evidence type="ECO:0000256" key="4">
    <source>
        <dbReference type="ARBA" id="ARBA00022692"/>
    </source>
</evidence>
<dbReference type="GO" id="GO:0008374">
    <property type="term" value="F:O-acyltransferase activity"/>
    <property type="evidence" value="ECO:0007669"/>
    <property type="project" value="InterPro"/>
</dbReference>
<comment type="caution">
    <text evidence="10">The sequence shown here is derived from an EMBL/GenBank/DDBJ whole genome shotgun (WGS) entry which is preliminary data.</text>
</comment>
<keyword evidence="5 8" id="KW-1133">Transmembrane helix</keyword>